<proteinExistence type="inferred from homology"/>
<evidence type="ECO:0000313" key="10">
    <source>
        <dbReference type="EMBL" id="RZT00509.1"/>
    </source>
</evidence>
<evidence type="ECO:0000256" key="7">
    <source>
        <dbReference type="RuleBase" id="RU363069"/>
    </source>
</evidence>
<organism evidence="10 11">
    <name type="scientific">Cuneatibacter caecimuris</name>
    <dbReference type="NCBI Taxonomy" id="1796618"/>
    <lineage>
        <taxon>Bacteria</taxon>
        <taxon>Bacillati</taxon>
        <taxon>Bacillota</taxon>
        <taxon>Clostridia</taxon>
        <taxon>Lachnospirales</taxon>
        <taxon>Lachnospiraceae</taxon>
        <taxon>Cuneatibacter</taxon>
    </lineage>
</organism>
<comment type="subunit">
    <text evidence="2 7">Heterodimer of SbcC and SbcD.</text>
</comment>
<dbReference type="NCBIfam" id="TIGR00619">
    <property type="entry name" value="sbcd"/>
    <property type="match status" value="1"/>
</dbReference>
<comment type="function">
    <text evidence="7">SbcCD cleaves DNA hairpin structures. These structures can inhibit DNA replication and are intermediates in certain DNA recombination reactions. The complex acts as a 3'-&gt;5' double strand exonuclease that can open hairpins. It also has a 5' single-strand endonuclease activity.</text>
</comment>
<dbReference type="AlphaFoldDB" id="A0A4Q7PKB9"/>
<dbReference type="Pfam" id="PF12320">
    <property type="entry name" value="SbcD_C"/>
    <property type="match status" value="1"/>
</dbReference>
<keyword evidence="4 7" id="KW-0540">Nuclease</keyword>
<evidence type="ECO:0000259" key="9">
    <source>
        <dbReference type="Pfam" id="PF12320"/>
    </source>
</evidence>
<evidence type="ECO:0000256" key="5">
    <source>
        <dbReference type="ARBA" id="ARBA00022801"/>
    </source>
</evidence>
<dbReference type="EMBL" id="SGXF01000003">
    <property type="protein sequence ID" value="RZT00509.1"/>
    <property type="molecule type" value="Genomic_DNA"/>
</dbReference>
<dbReference type="GO" id="GO:0006310">
    <property type="term" value="P:DNA recombination"/>
    <property type="evidence" value="ECO:0007669"/>
    <property type="project" value="UniProtKB-KW"/>
</dbReference>
<sequence>MRFLHVADLHIGKVVNEFSMLEDQAYILDQIAGLAVERKVDAVVAAGDLYDRSIPPAPAVILLDRFLDKLSAEGIPVIAVSGNHDSPERLNFASSMLEKQGVYLAGIYQGKVREAVLQDQWGDVAFFLLPYLRPSVVNDCLGTGCKSFQEAAEAVLEGLPERKGRRVLVAHQFVAAAGQPPELSDSEMPLSVGGTELVDAALFQGFDYVALGHLHRCQRVGQGPVYYAGSPLKYSKSEVNGRKYALLVEMDGDGRVEVKKEELRPLRDMRCIRGPLKELIREEVAALGNREDYLFVTLTDKGELLDPMRTLRGVYPNTMQAERETGRRILQDRAMDAGPAKTERPGPVELFRQFYSYAFRGEEMDEEQTAALRKVLDEMGGEAE</sequence>
<dbReference type="InterPro" id="IPR050535">
    <property type="entry name" value="DNA_Repair-Maintenance_Comp"/>
</dbReference>
<keyword evidence="11" id="KW-1185">Reference proteome</keyword>
<dbReference type="InterPro" id="IPR029052">
    <property type="entry name" value="Metallo-depent_PP-like"/>
</dbReference>
<dbReference type="RefSeq" id="WP_130435120.1">
    <property type="nucleotide sequence ID" value="NZ_SGXF01000003.1"/>
</dbReference>
<evidence type="ECO:0000256" key="6">
    <source>
        <dbReference type="ARBA" id="ARBA00022839"/>
    </source>
</evidence>
<dbReference type="GO" id="GO:0008408">
    <property type="term" value="F:3'-5' exonuclease activity"/>
    <property type="evidence" value="ECO:0007669"/>
    <property type="project" value="InterPro"/>
</dbReference>
<dbReference type="GO" id="GO:0004519">
    <property type="term" value="F:endonuclease activity"/>
    <property type="evidence" value="ECO:0007669"/>
    <property type="project" value="UniProtKB-KW"/>
</dbReference>
<keyword evidence="7" id="KW-0235">DNA replication</keyword>
<dbReference type="InterPro" id="IPR026843">
    <property type="entry name" value="SbcD_C"/>
</dbReference>
<keyword evidence="7" id="KW-0255">Endonuclease</keyword>
<dbReference type="InterPro" id="IPR041796">
    <property type="entry name" value="Mre11_N"/>
</dbReference>
<evidence type="ECO:0000313" key="11">
    <source>
        <dbReference type="Proteomes" id="UP000292927"/>
    </source>
</evidence>
<dbReference type="PANTHER" id="PTHR30337">
    <property type="entry name" value="COMPONENT OF ATP-DEPENDENT DSDNA EXONUCLEASE"/>
    <property type="match status" value="1"/>
</dbReference>
<accession>A0A4Q7PKB9</accession>
<dbReference type="InterPro" id="IPR004593">
    <property type="entry name" value="SbcD"/>
</dbReference>
<evidence type="ECO:0000256" key="1">
    <source>
        <dbReference type="ARBA" id="ARBA00010555"/>
    </source>
</evidence>
<protein>
    <recommendedName>
        <fullName evidence="3 7">Nuclease SbcCD subunit D</fullName>
    </recommendedName>
</protein>
<dbReference type="CDD" id="cd00840">
    <property type="entry name" value="MPP_Mre11_N"/>
    <property type="match status" value="1"/>
</dbReference>
<dbReference type="Gene3D" id="3.60.21.10">
    <property type="match status" value="1"/>
</dbReference>
<dbReference type="Proteomes" id="UP000292927">
    <property type="component" value="Unassembled WGS sequence"/>
</dbReference>
<gene>
    <name evidence="7" type="primary">sbcD</name>
    <name evidence="10" type="ORF">EV209_1823</name>
</gene>
<dbReference type="SUPFAM" id="SSF56300">
    <property type="entry name" value="Metallo-dependent phosphatases"/>
    <property type="match status" value="1"/>
</dbReference>
<comment type="similarity">
    <text evidence="1 7">Belongs to the SbcD family.</text>
</comment>
<keyword evidence="5 7" id="KW-0378">Hydrolase</keyword>
<comment type="caution">
    <text evidence="10">The sequence shown here is derived from an EMBL/GenBank/DDBJ whole genome shotgun (WGS) entry which is preliminary data.</text>
</comment>
<evidence type="ECO:0000259" key="8">
    <source>
        <dbReference type="Pfam" id="PF00149"/>
    </source>
</evidence>
<evidence type="ECO:0000256" key="4">
    <source>
        <dbReference type="ARBA" id="ARBA00022722"/>
    </source>
</evidence>
<dbReference type="PANTHER" id="PTHR30337:SF0">
    <property type="entry name" value="NUCLEASE SBCCD SUBUNIT D"/>
    <property type="match status" value="1"/>
</dbReference>
<dbReference type="Pfam" id="PF00149">
    <property type="entry name" value="Metallophos"/>
    <property type="match status" value="1"/>
</dbReference>
<name>A0A4Q7PKB9_9FIRM</name>
<feature type="domain" description="Nuclease SbcCD subunit D C-terminal" evidence="9">
    <location>
        <begin position="265"/>
        <end position="356"/>
    </location>
</feature>
<reference evidence="10 11" key="1">
    <citation type="submission" date="2019-02" db="EMBL/GenBank/DDBJ databases">
        <title>Genomic Encyclopedia of Type Strains, Phase IV (KMG-IV): sequencing the most valuable type-strain genomes for metagenomic binning, comparative biology and taxonomic classification.</title>
        <authorList>
            <person name="Goeker M."/>
        </authorList>
    </citation>
    <scope>NUCLEOTIDE SEQUENCE [LARGE SCALE GENOMIC DNA]</scope>
    <source>
        <strain evidence="10 11">DSM 29486</strain>
    </source>
</reference>
<dbReference type="OrthoDB" id="9773856at2"/>
<evidence type="ECO:0000256" key="3">
    <source>
        <dbReference type="ARBA" id="ARBA00013365"/>
    </source>
</evidence>
<evidence type="ECO:0000256" key="2">
    <source>
        <dbReference type="ARBA" id="ARBA00011322"/>
    </source>
</evidence>
<feature type="domain" description="Calcineurin-like phosphoesterase" evidence="8">
    <location>
        <begin position="1"/>
        <end position="216"/>
    </location>
</feature>
<keyword evidence="6 7" id="KW-0269">Exonuclease</keyword>
<dbReference type="InterPro" id="IPR004843">
    <property type="entry name" value="Calcineurin-like_PHP"/>
</dbReference>
<keyword evidence="7" id="KW-0233">DNA recombination</keyword>
<dbReference type="GO" id="GO:0006260">
    <property type="term" value="P:DNA replication"/>
    <property type="evidence" value="ECO:0007669"/>
    <property type="project" value="UniProtKB-KW"/>
</dbReference>